<dbReference type="EMBL" id="QHKO01000009">
    <property type="protein sequence ID" value="RAL20531.1"/>
    <property type="molecule type" value="Genomic_DNA"/>
</dbReference>
<keyword evidence="3" id="KW-1185">Reference proteome</keyword>
<organism evidence="2 3">
    <name type="scientific">Lujinxingia litoralis</name>
    <dbReference type="NCBI Taxonomy" id="2211119"/>
    <lineage>
        <taxon>Bacteria</taxon>
        <taxon>Deltaproteobacteria</taxon>
        <taxon>Bradymonadales</taxon>
        <taxon>Lujinxingiaceae</taxon>
        <taxon>Lujinxingia</taxon>
    </lineage>
</organism>
<keyword evidence="1" id="KW-1133">Transmembrane helix</keyword>
<sequence length="301" mass="33549">MWTRAYPALVSMVGGVGLGLALTFLVGAWLSAQPGWESWEAFFRPRALSMMLVPYVFLLAHLVLRVHVGHFLLERGELEAAERYASRRGRPSWMRSRREAANHCGVWARALLGQGRYQDCEKVVGEGLRFAPSYYQAELRRWGVEVALRRDDRLGVREQVAALGQDLGKGRRQAALRACLAELALREGDMKAYEEEMTRALWADAGHPRARITRTLAMVEFAGEGAEHGDALAMLALVEARVGDEIPARRSELAALRAWLLSALARHQEARDALAEAESGPQDLWSTRVLESVRAELEHAG</sequence>
<dbReference type="AlphaFoldDB" id="A0A328C6B1"/>
<dbReference type="Proteomes" id="UP000249169">
    <property type="component" value="Unassembled WGS sequence"/>
</dbReference>
<evidence type="ECO:0000256" key="1">
    <source>
        <dbReference type="SAM" id="Phobius"/>
    </source>
</evidence>
<comment type="caution">
    <text evidence="2">The sequence shown here is derived from an EMBL/GenBank/DDBJ whole genome shotgun (WGS) entry which is preliminary data.</text>
</comment>
<gene>
    <name evidence="2" type="ORF">DL240_15945</name>
</gene>
<evidence type="ECO:0000313" key="3">
    <source>
        <dbReference type="Proteomes" id="UP000249169"/>
    </source>
</evidence>
<name>A0A328C6B1_9DELT</name>
<protein>
    <submittedName>
        <fullName evidence="2">Uncharacterized protein</fullName>
    </submittedName>
</protein>
<keyword evidence="1" id="KW-0812">Transmembrane</keyword>
<accession>A0A328C6B1</accession>
<feature type="transmembrane region" description="Helical" evidence="1">
    <location>
        <begin position="52"/>
        <end position="73"/>
    </location>
</feature>
<feature type="transmembrane region" description="Helical" evidence="1">
    <location>
        <begin position="12"/>
        <end position="32"/>
    </location>
</feature>
<keyword evidence="1" id="KW-0472">Membrane</keyword>
<proteinExistence type="predicted"/>
<reference evidence="2 3" key="1">
    <citation type="submission" date="2018-05" db="EMBL/GenBank/DDBJ databases">
        <title>Lujinxingia marina gen. nov. sp. nov., a new facultative anaerobic member of the class Deltaproteobacteria, and proposal of Lujinxingaceae fam. nov.</title>
        <authorList>
            <person name="Li C.-M."/>
        </authorList>
    </citation>
    <scope>NUCLEOTIDE SEQUENCE [LARGE SCALE GENOMIC DNA]</scope>
    <source>
        <strain evidence="2 3">B210</strain>
    </source>
</reference>
<evidence type="ECO:0000313" key="2">
    <source>
        <dbReference type="EMBL" id="RAL20531.1"/>
    </source>
</evidence>